<dbReference type="SMART" id="SM00297">
    <property type="entry name" value="BROMO"/>
    <property type="match status" value="1"/>
</dbReference>
<protein>
    <submittedName>
        <fullName evidence="6">Transcription factor GTE4</fullName>
    </submittedName>
</protein>
<feature type="region of interest" description="Disordered" evidence="4">
    <location>
        <begin position="284"/>
        <end position="304"/>
    </location>
</feature>
<dbReference type="CDD" id="cd05506">
    <property type="entry name" value="Bromo_plant1"/>
    <property type="match status" value="1"/>
</dbReference>
<dbReference type="Gene3D" id="1.20.920.10">
    <property type="entry name" value="Bromodomain-like"/>
    <property type="match status" value="1"/>
</dbReference>
<dbReference type="InterPro" id="IPR037377">
    <property type="entry name" value="GTE_bromo"/>
</dbReference>
<feature type="region of interest" description="Disordered" evidence="4">
    <location>
        <begin position="1"/>
        <end position="21"/>
    </location>
</feature>
<feature type="region of interest" description="Disordered" evidence="4">
    <location>
        <begin position="581"/>
        <end position="661"/>
    </location>
</feature>
<dbReference type="PROSITE" id="PS50014">
    <property type="entry name" value="BROMODOMAIN_2"/>
    <property type="match status" value="1"/>
</dbReference>
<feature type="compositionally biased region" description="Low complexity" evidence="4">
    <location>
        <begin position="622"/>
        <end position="661"/>
    </location>
</feature>
<dbReference type="Proteomes" id="UP000235220">
    <property type="component" value="Chromosome 1"/>
</dbReference>
<dbReference type="RefSeq" id="XP_035545286.1">
    <property type="nucleotide sequence ID" value="XM_035689393.1"/>
</dbReference>
<dbReference type="GO" id="GO:0006338">
    <property type="term" value="P:chromatin remodeling"/>
    <property type="evidence" value="ECO:0000318"/>
    <property type="project" value="GO_Central"/>
</dbReference>
<dbReference type="SUPFAM" id="SSF47370">
    <property type="entry name" value="Bromodomain"/>
    <property type="match status" value="1"/>
</dbReference>
<keyword evidence="5" id="KW-1185">Reference proteome</keyword>
<dbReference type="PROSITE" id="PS51525">
    <property type="entry name" value="NET"/>
    <property type="match status" value="1"/>
</dbReference>
<dbReference type="GO" id="GO:0005634">
    <property type="term" value="C:nucleus"/>
    <property type="evidence" value="ECO:0000318"/>
    <property type="project" value="GO_Central"/>
</dbReference>
<feature type="compositionally biased region" description="Basic and acidic residues" evidence="4">
    <location>
        <begin position="62"/>
        <end position="90"/>
    </location>
</feature>
<feature type="compositionally biased region" description="Basic and acidic residues" evidence="4">
    <location>
        <begin position="10"/>
        <end position="19"/>
    </location>
</feature>
<dbReference type="InterPro" id="IPR001487">
    <property type="entry name" value="Bromodomain"/>
</dbReference>
<name>A0A6P9ED62_JUGRE</name>
<keyword evidence="1" id="KW-0805">Transcription regulation</keyword>
<keyword evidence="2" id="KW-0103">Bromodomain</keyword>
<dbReference type="PRINTS" id="PR00503">
    <property type="entry name" value="BROMODOMAIN"/>
</dbReference>
<dbReference type="Gene3D" id="1.20.1270.220">
    <property type="match status" value="1"/>
</dbReference>
<feature type="region of interest" description="Disordered" evidence="4">
    <location>
        <begin position="120"/>
        <end position="151"/>
    </location>
</feature>
<dbReference type="AlphaFoldDB" id="A0A6P9ED62"/>
<organism evidence="5 6">
    <name type="scientific">Juglans regia</name>
    <name type="common">English walnut</name>
    <dbReference type="NCBI Taxonomy" id="51240"/>
    <lineage>
        <taxon>Eukaryota</taxon>
        <taxon>Viridiplantae</taxon>
        <taxon>Streptophyta</taxon>
        <taxon>Embryophyta</taxon>
        <taxon>Tracheophyta</taxon>
        <taxon>Spermatophyta</taxon>
        <taxon>Magnoliopsida</taxon>
        <taxon>eudicotyledons</taxon>
        <taxon>Gunneridae</taxon>
        <taxon>Pentapetalae</taxon>
        <taxon>rosids</taxon>
        <taxon>fabids</taxon>
        <taxon>Fagales</taxon>
        <taxon>Juglandaceae</taxon>
        <taxon>Juglans</taxon>
    </lineage>
</organism>
<dbReference type="GO" id="GO:0003682">
    <property type="term" value="F:chromatin binding"/>
    <property type="evidence" value="ECO:0000318"/>
    <property type="project" value="GO_Central"/>
</dbReference>
<dbReference type="InterPro" id="IPR038336">
    <property type="entry name" value="NET_sf"/>
</dbReference>
<feature type="region of interest" description="Disordered" evidence="4">
    <location>
        <begin position="462"/>
        <end position="499"/>
    </location>
</feature>
<evidence type="ECO:0000256" key="1">
    <source>
        <dbReference type="ARBA" id="ARBA00023015"/>
    </source>
</evidence>
<reference evidence="6" key="1">
    <citation type="submission" date="2025-08" db="UniProtKB">
        <authorList>
            <consortium name="RefSeq"/>
        </authorList>
    </citation>
    <scope>IDENTIFICATION</scope>
    <source>
        <tissue evidence="6">Leaves</tissue>
    </source>
</reference>
<feature type="region of interest" description="Disordered" evidence="4">
    <location>
        <begin position="52"/>
        <end position="108"/>
    </location>
</feature>
<dbReference type="GO" id="GO:0004674">
    <property type="term" value="F:protein serine/threonine kinase activity"/>
    <property type="evidence" value="ECO:0000318"/>
    <property type="project" value="GO_Central"/>
</dbReference>
<evidence type="ECO:0000256" key="4">
    <source>
        <dbReference type="SAM" id="MobiDB-lite"/>
    </source>
</evidence>
<keyword evidence="3" id="KW-0804">Transcription</keyword>
<dbReference type="FunCoup" id="A0A6P9ED62">
    <property type="interactions" value="3389"/>
</dbReference>
<dbReference type="GO" id="GO:0006357">
    <property type="term" value="P:regulation of transcription by RNA polymerase II"/>
    <property type="evidence" value="ECO:0000318"/>
    <property type="project" value="GO_Central"/>
</dbReference>
<dbReference type="GeneID" id="109000469"/>
<accession>A0A6P9ED62</accession>
<evidence type="ECO:0000256" key="3">
    <source>
        <dbReference type="ARBA" id="ARBA00023163"/>
    </source>
</evidence>
<dbReference type="Gramene" id="Jr01_22290_p1">
    <property type="protein sequence ID" value="cds.Jr01_22290_p1"/>
    <property type="gene ID" value="Jr01_22290"/>
</dbReference>
<dbReference type="OrthoDB" id="21449at2759"/>
<feature type="compositionally biased region" description="Polar residues" evidence="4">
    <location>
        <begin position="120"/>
        <end position="129"/>
    </location>
</feature>
<sequence length="661" mass="73397">MASGPIVGDGPRERQRYTESKVYTRKSFKGLKKNAATAIATDVNTNIDAAAAATTTNEDDINNNKDENNKDCKDNKEVNRDNNDKNESKESAGPLEPTVLAPEGGNSTQKQLLSRLDAVSNDSSNLNRQQEQEVAVPGTRDEPLGNGAVKPGFENRVKIHLATRSKQEMRGLRRKLESELDMVRSLVKKIEGTQGQITGYSHSHMSTNDGVDNGGSGAKRVHSEVASIGVGVSVPREVNRPLHQLSISVLENSQGVSENMEKEKRTPKANQFYRNSEFLLAKDKFPPVESNKKSKSNGKKHGGGELGHRFWMGTKFFKSCTSLLEKLMKHKHGWVFNTPVDTEGLGLHDYFTIIRHPMDLGTVKSRLNKNWYKSPKEFAEDVRLTFRNAMTYNPKGQDVHIMAEQLLKIFEDRWAIIESDYNREMRYAMDYGVGLPTPTSRKAPPFPPPPLDMRRILDRSESMTNPIDPKLKPISTTPSARTPAPKKPKAKDPHKRDMTYDEKQKLSTNLQNLPSDKLDAIVQIIKKRNTGLCQDDEEIEVDIDSVDAETLWELDRFVTNYKKRLSKHKRKAELAIQARAKAEQSVQEKIQVPAAAEVPNENQADERNVPTLSPIQGEKQVGNGSRSSSSSSSSSDSGSSSSDSDSDTSSASGSDVGSPRT</sequence>
<dbReference type="KEGG" id="jre:109000469"/>
<dbReference type="GO" id="GO:0042393">
    <property type="term" value="F:histone binding"/>
    <property type="evidence" value="ECO:0000318"/>
    <property type="project" value="GO_Central"/>
</dbReference>
<dbReference type="GO" id="GO:0000785">
    <property type="term" value="C:chromatin"/>
    <property type="evidence" value="ECO:0000318"/>
    <property type="project" value="GO_Central"/>
</dbReference>
<evidence type="ECO:0000313" key="6">
    <source>
        <dbReference type="RefSeq" id="XP_035545286.1"/>
    </source>
</evidence>
<dbReference type="PANTHER" id="PTHR45926">
    <property type="entry name" value="OSJNBA0053K19.4 PROTEIN"/>
    <property type="match status" value="1"/>
</dbReference>
<dbReference type="Pfam" id="PF17035">
    <property type="entry name" value="BET"/>
    <property type="match status" value="1"/>
</dbReference>
<dbReference type="InterPro" id="IPR027353">
    <property type="entry name" value="NET_dom"/>
</dbReference>
<gene>
    <name evidence="6" type="primary">LOC109000469</name>
</gene>
<evidence type="ECO:0000256" key="2">
    <source>
        <dbReference type="ARBA" id="ARBA00023117"/>
    </source>
</evidence>
<feature type="compositionally biased region" description="Basic and acidic residues" evidence="4">
    <location>
        <begin position="490"/>
        <end position="499"/>
    </location>
</feature>
<dbReference type="InterPro" id="IPR036427">
    <property type="entry name" value="Bromodomain-like_sf"/>
</dbReference>
<proteinExistence type="predicted"/>
<evidence type="ECO:0000313" key="5">
    <source>
        <dbReference type="Proteomes" id="UP000235220"/>
    </source>
</evidence>
<dbReference type="Pfam" id="PF00439">
    <property type="entry name" value="Bromodomain"/>
    <property type="match status" value="1"/>
</dbReference>